<dbReference type="AlphaFoldDB" id="A0A368KPB0"/>
<evidence type="ECO:0000313" key="2">
    <source>
        <dbReference type="Proteomes" id="UP000253562"/>
    </source>
</evidence>
<evidence type="ECO:0000313" key="1">
    <source>
        <dbReference type="EMBL" id="RCS42256.1"/>
    </source>
</evidence>
<gene>
    <name evidence="1" type="ORF">DTL42_19490</name>
</gene>
<dbReference type="Proteomes" id="UP000253562">
    <property type="component" value="Unassembled WGS sequence"/>
</dbReference>
<dbReference type="RefSeq" id="WP_114371149.1">
    <property type="nucleotide sequence ID" value="NZ_QPEX01000043.1"/>
</dbReference>
<organism evidence="1 2">
    <name type="scientific">Bremerella cremea</name>
    <dbReference type="NCBI Taxonomy" id="1031537"/>
    <lineage>
        <taxon>Bacteria</taxon>
        <taxon>Pseudomonadati</taxon>
        <taxon>Planctomycetota</taxon>
        <taxon>Planctomycetia</taxon>
        <taxon>Pirellulales</taxon>
        <taxon>Pirellulaceae</taxon>
        <taxon>Bremerella</taxon>
    </lineage>
</organism>
<protein>
    <submittedName>
        <fullName evidence="1">Uncharacterized protein</fullName>
    </submittedName>
</protein>
<reference evidence="1 2" key="1">
    <citation type="submission" date="2018-07" db="EMBL/GenBank/DDBJ databases">
        <title>Comparative genomes isolates from brazilian mangrove.</title>
        <authorList>
            <person name="De Araujo J.E."/>
            <person name="Taketani R.G."/>
            <person name="Silva M.C.P."/>
            <person name="Lourenco M.V."/>
            <person name="Oliveira V.M."/>
            <person name="Andreote F.D."/>
        </authorList>
    </citation>
    <scope>NUCLEOTIDE SEQUENCE [LARGE SCALE GENOMIC DNA]</scope>
    <source>
        <strain evidence="1 2">HEX PRIS-MGV</strain>
    </source>
</reference>
<proteinExistence type="predicted"/>
<accession>A0A368KPB0</accession>
<sequence>MDTVNNLYYYVAGFVVMQNSEETIRLQGFDFCDDPKTRFLDRTSRPLWIIDHDLSYPVNGRVVEYHQQRIGWNLRLTGQPIRKTPFLLTSDSTIRHIYSGPVSIDTDQSSFDFTDAFEQPVPLCGREWIGAVHRINGQLSVDAFSPYREVSEDPLEGFCPWWSEDFQDPDGVIFKVTIGSSVRHHDHSND</sequence>
<comment type="caution">
    <text evidence="1">The sequence shown here is derived from an EMBL/GenBank/DDBJ whole genome shotgun (WGS) entry which is preliminary data.</text>
</comment>
<name>A0A368KPB0_9BACT</name>
<dbReference type="EMBL" id="QPEX01000043">
    <property type="protein sequence ID" value="RCS42256.1"/>
    <property type="molecule type" value="Genomic_DNA"/>
</dbReference>
<dbReference type="OrthoDB" id="9930742at2"/>